<dbReference type="NCBIfam" id="TIGR00254">
    <property type="entry name" value="GGDEF"/>
    <property type="match status" value="1"/>
</dbReference>
<feature type="transmembrane region" description="Helical" evidence="3">
    <location>
        <begin position="47"/>
        <end position="78"/>
    </location>
</feature>
<dbReference type="EC" id="2.7.7.65" evidence="1"/>
<gene>
    <name evidence="5" type="ORF">DZ860_02020</name>
</gene>
<dbReference type="InterPro" id="IPR029787">
    <property type="entry name" value="Nucleotide_cyclase"/>
</dbReference>
<keyword evidence="3" id="KW-0472">Membrane</keyword>
<protein>
    <recommendedName>
        <fullName evidence="1">diguanylate cyclase</fullName>
        <ecNumber evidence="1">2.7.7.65</ecNumber>
    </recommendedName>
</protein>
<comment type="catalytic activity">
    <reaction evidence="2">
        <text>2 GTP = 3',3'-c-di-GMP + 2 diphosphate</text>
        <dbReference type="Rhea" id="RHEA:24898"/>
        <dbReference type="ChEBI" id="CHEBI:33019"/>
        <dbReference type="ChEBI" id="CHEBI:37565"/>
        <dbReference type="ChEBI" id="CHEBI:58805"/>
        <dbReference type="EC" id="2.7.7.65"/>
    </reaction>
</comment>
<dbReference type="GO" id="GO:0052621">
    <property type="term" value="F:diguanylate cyclase activity"/>
    <property type="evidence" value="ECO:0007669"/>
    <property type="project" value="UniProtKB-EC"/>
</dbReference>
<dbReference type="InterPro" id="IPR043128">
    <property type="entry name" value="Rev_trsase/Diguanyl_cyclase"/>
</dbReference>
<dbReference type="InterPro" id="IPR050469">
    <property type="entry name" value="Diguanylate_Cyclase"/>
</dbReference>
<evidence type="ECO:0000313" key="5">
    <source>
        <dbReference type="EMBL" id="RJX75477.1"/>
    </source>
</evidence>
<dbReference type="AlphaFoldDB" id="A0A3A6R2W3"/>
<evidence type="ECO:0000313" key="6">
    <source>
        <dbReference type="Proteomes" id="UP000273252"/>
    </source>
</evidence>
<dbReference type="PROSITE" id="PS50887">
    <property type="entry name" value="GGDEF"/>
    <property type="match status" value="1"/>
</dbReference>
<evidence type="ECO:0000256" key="3">
    <source>
        <dbReference type="SAM" id="Phobius"/>
    </source>
</evidence>
<keyword evidence="3" id="KW-0812">Transmembrane</keyword>
<feature type="transmembrane region" description="Helical" evidence="3">
    <location>
        <begin position="193"/>
        <end position="211"/>
    </location>
</feature>
<accession>A0A3A6R2W3</accession>
<dbReference type="InterPro" id="IPR000160">
    <property type="entry name" value="GGDEF_dom"/>
</dbReference>
<keyword evidence="6" id="KW-1185">Reference proteome</keyword>
<dbReference type="Gene3D" id="3.30.70.270">
    <property type="match status" value="1"/>
</dbReference>
<dbReference type="OrthoDB" id="9812260at2"/>
<feature type="domain" description="GGDEF" evidence="4">
    <location>
        <begin position="261"/>
        <end position="414"/>
    </location>
</feature>
<dbReference type="GO" id="GO:0043709">
    <property type="term" value="P:cell adhesion involved in single-species biofilm formation"/>
    <property type="evidence" value="ECO:0007669"/>
    <property type="project" value="TreeGrafter"/>
</dbReference>
<dbReference type="GO" id="GO:0005886">
    <property type="term" value="C:plasma membrane"/>
    <property type="evidence" value="ECO:0007669"/>
    <property type="project" value="TreeGrafter"/>
</dbReference>
<comment type="caution">
    <text evidence="5">The sequence shown here is derived from an EMBL/GenBank/DDBJ whole genome shotgun (WGS) entry which is preliminary data.</text>
</comment>
<evidence type="ECO:0000256" key="1">
    <source>
        <dbReference type="ARBA" id="ARBA00012528"/>
    </source>
</evidence>
<proteinExistence type="predicted"/>
<feature type="transmembrane region" description="Helical" evidence="3">
    <location>
        <begin position="165"/>
        <end position="186"/>
    </location>
</feature>
<feature type="transmembrane region" description="Helical" evidence="3">
    <location>
        <begin position="217"/>
        <end position="239"/>
    </location>
</feature>
<name>A0A3A6R2W3_9VIBR</name>
<keyword evidence="3" id="KW-1133">Transmembrane helix</keyword>
<dbReference type="SMART" id="SM00267">
    <property type="entry name" value="GGDEF"/>
    <property type="match status" value="1"/>
</dbReference>
<dbReference type="Pfam" id="PF00990">
    <property type="entry name" value="GGDEF"/>
    <property type="match status" value="2"/>
</dbReference>
<reference evidence="5 6" key="1">
    <citation type="submission" date="2018-08" db="EMBL/GenBank/DDBJ databases">
        <title>Vibrio isolated from the Eastern China Marginal Seas.</title>
        <authorList>
            <person name="Li Y."/>
        </authorList>
    </citation>
    <scope>NUCLEOTIDE SEQUENCE [LARGE SCALE GENOMIC DNA]</scope>
    <source>
        <strain evidence="5 6">BEI233</strain>
    </source>
</reference>
<feature type="transmembrane region" description="Helical" evidence="3">
    <location>
        <begin position="122"/>
        <end position="140"/>
    </location>
</feature>
<feature type="transmembrane region" description="Helical" evidence="3">
    <location>
        <begin position="90"/>
        <end position="110"/>
    </location>
</feature>
<dbReference type="PANTHER" id="PTHR45138:SF9">
    <property type="entry name" value="DIGUANYLATE CYCLASE DGCM-RELATED"/>
    <property type="match status" value="1"/>
</dbReference>
<feature type="transmembrane region" description="Helical" evidence="3">
    <location>
        <begin position="15"/>
        <end position="35"/>
    </location>
</feature>
<sequence length="414" mass="46785">MFLSVVASSWFRLTFPLLLITILWSGMNHLISFTIDNPDTITNLPYVLLFSSILISHAFKQCRIAMVSTALFLTYWIIQNRLLGPLDSDTTLIEFSLLATLLPIVCLLTYAFNNGSVFSRSYLLFLVTLSLIVAISYLVIENYNRAQFSELRETFMYIMPTVSQIPWVLVIYLVGVCFCSAIYVLMDNRIIDVVVYSSILVASVTFVFFHLPFISSFLFILGATLILIHLFSASYALAFNDRLTNVPGRLALESDLKHLSRRYSIAMVDIDHFKQFNDTYGHDTGDDVLKLVAKKLQDVGGRARVYRYGGEEFTIIFKRKESDEAYLFLNELRTSIANYDLVLRDIKSRSKNDSLANRVLAINAIDNTKTANLTVSIGVADSSRHNNAESVMKAADRALYQAKNSGRNIVIVAR</sequence>
<dbReference type="SUPFAM" id="SSF55073">
    <property type="entry name" value="Nucleotide cyclase"/>
    <property type="match status" value="1"/>
</dbReference>
<organism evidence="5 6">
    <name type="scientific">Vibrio sinensis</name>
    <dbReference type="NCBI Taxonomy" id="2302434"/>
    <lineage>
        <taxon>Bacteria</taxon>
        <taxon>Pseudomonadati</taxon>
        <taxon>Pseudomonadota</taxon>
        <taxon>Gammaproteobacteria</taxon>
        <taxon>Vibrionales</taxon>
        <taxon>Vibrionaceae</taxon>
        <taxon>Vibrio</taxon>
    </lineage>
</organism>
<evidence type="ECO:0000259" key="4">
    <source>
        <dbReference type="PROSITE" id="PS50887"/>
    </source>
</evidence>
<dbReference type="PANTHER" id="PTHR45138">
    <property type="entry name" value="REGULATORY COMPONENTS OF SENSORY TRANSDUCTION SYSTEM"/>
    <property type="match status" value="1"/>
</dbReference>
<dbReference type="GO" id="GO:1902201">
    <property type="term" value="P:negative regulation of bacterial-type flagellum-dependent cell motility"/>
    <property type="evidence" value="ECO:0007669"/>
    <property type="project" value="TreeGrafter"/>
</dbReference>
<dbReference type="EMBL" id="QVMU01000001">
    <property type="protein sequence ID" value="RJX75477.1"/>
    <property type="molecule type" value="Genomic_DNA"/>
</dbReference>
<evidence type="ECO:0000256" key="2">
    <source>
        <dbReference type="ARBA" id="ARBA00034247"/>
    </source>
</evidence>
<dbReference type="Proteomes" id="UP000273252">
    <property type="component" value="Unassembled WGS sequence"/>
</dbReference>
<dbReference type="CDD" id="cd01949">
    <property type="entry name" value="GGDEF"/>
    <property type="match status" value="1"/>
</dbReference>